<comment type="catalytic activity">
    <reaction evidence="8">
        <text>a 2'-deoxyadenosine in DNA + S-adenosyl-L-methionine = an N(6)-methyl-2'-deoxyadenosine in DNA + S-adenosyl-L-homocysteine + H(+)</text>
        <dbReference type="Rhea" id="RHEA:15197"/>
        <dbReference type="Rhea" id="RHEA-COMP:12418"/>
        <dbReference type="Rhea" id="RHEA-COMP:12419"/>
        <dbReference type="ChEBI" id="CHEBI:15378"/>
        <dbReference type="ChEBI" id="CHEBI:57856"/>
        <dbReference type="ChEBI" id="CHEBI:59789"/>
        <dbReference type="ChEBI" id="CHEBI:90615"/>
        <dbReference type="ChEBI" id="CHEBI:90616"/>
        <dbReference type="EC" id="2.1.1.72"/>
    </reaction>
</comment>
<evidence type="ECO:0000256" key="3">
    <source>
        <dbReference type="ARBA" id="ARBA00022603"/>
    </source>
</evidence>
<dbReference type="EC" id="2.1.1.72" evidence="2"/>
<proteinExistence type="inferred from homology"/>
<dbReference type="InterPro" id="IPR000055">
    <property type="entry name" value="Restrct_endonuc_typeI_TRD"/>
</dbReference>
<evidence type="ECO:0000259" key="10">
    <source>
        <dbReference type="Pfam" id="PF02384"/>
    </source>
</evidence>
<evidence type="ECO:0000256" key="1">
    <source>
        <dbReference type="ARBA" id="ARBA00010923"/>
    </source>
</evidence>
<dbReference type="PANTHER" id="PTHR42933:SF3">
    <property type="entry name" value="TYPE I RESTRICTION ENZYME MJAVIII METHYLASE SUBUNIT"/>
    <property type="match status" value="1"/>
</dbReference>
<evidence type="ECO:0000313" key="13">
    <source>
        <dbReference type="Proteomes" id="UP000253857"/>
    </source>
</evidence>
<evidence type="ECO:0000256" key="5">
    <source>
        <dbReference type="ARBA" id="ARBA00022691"/>
    </source>
</evidence>
<feature type="domain" description="Type I restriction modification DNA specificity" evidence="9">
    <location>
        <begin position="616"/>
        <end position="784"/>
    </location>
</feature>
<accession>A0A369NW90</accession>
<dbReference type="GO" id="GO:0003677">
    <property type="term" value="F:DNA binding"/>
    <property type="evidence" value="ECO:0007669"/>
    <property type="project" value="UniProtKB-KW"/>
</dbReference>
<dbReference type="GO" id="GO:0032259">
    <property type="term" value="P:methylation"/>
    <property type="evidence" value="ECO:0007669"/>
    <property type="project" value="UniProtKB-KW"/>
</dbReference>
<dbReference type="InterPro" id="IPR003356">
    <property type="entry name" value="DNA_methylase_A-5"/>
</dbReference>
<dbReference type="Pfam" id="PF01420">
    <property type="entry name" value="Methylase_S"/>
    <property type="match status" value="1"/>
</dbReference>
<dbReference type="PRINTS" id="PR00507">
    <property type="entry name" value="N12N6MTFRASE"/>
</dbReference>
<dbReference type="InterPro" id="IPR002052">
    <property type="entry name" value="DNA_methylase_N6_adenine_CS"/>
</dbReference>
<comment type="caution">
    <text evidence="12">The sequence shown here is derived from an EMBL/GenBank/DDBJ whole genome shotgun (WGS) entry which is preliminary data.</text>
</comment>
<sequence>MPVFLGRASPALQKRVDTPTFGTLPWNVADTLRGPYKPHEYGLVILPMTVIKRFHDCLLPTHGKVVEAAEEYKNFAVKDGFLREASGYPFYNTSKFTFETLKADPANIEDNFKDYLNGFSENVQDILARMDFFRQIERLSDPDAPLLYQVVSDFCAERADMSPEKIKPVDMGYIFENLIQRFSESYDEDAGAHFTSRDIVYLMTDLLIAADPHVFDGDRISKTVYDQTMGTSQMLSCTEERLRQLDDDARVTCFGQEFNPFTFGIAKASALIRGEDDANMRFGDTLSSDKFADYKFDYCISNPPFGGDWKLEETAVRKEAKLTGSRFHVGLPARGDGQMLFMLNGIAKLKDEGVMVIVQDASPLYKGKPESGEDKIRSYILENDWLDAIIRLSGDAFYNTGLVTFLWVINKGKPEKRAGKVQLIDASGCCVPRNRPIGKKRNDITKFCRDLVLEAFSDFETKDYSSSSESGNAIHVRSLVCDAADFGYNRVGVCEPLFNPDGSIVVDKKGSPVADAEREDTEDIPLSYDIDEYMEKKVLPFNEHAWLNRKKQKTGYTIPFTRFFYEFMDLETVNDAAQELSCSMNRSAAEVGRRFAMLPDPEICYEASETWLGDIPESWSALRIGDLFELRSTKVSDEDYRPLSVTKKGIVPQLDSVAKSDNHANRKLVKEGDFAINSRSDRRNSCGFSPYDGSVSTITTVLFPRQPIVSRYFDLLFDTPRFAEEFYRWGHGIDSDIWTTNWSDMKKIVIPCPPISEQKRIVDYLSDELKQIRSARASVQAEIENISFDVVTERLCAIDDAVSDMTDGNKQNVLAELKLGRLSESLESLNKLQETFVYEIVTGKRRAM</sequence>
<dbReference type="SUPFAM" id="SSF116734">
    <property type="entry name" value="DNA methylase specificity domain"/>
    <property type="match status" value="1"/>
</dbReference>
<dbReference type="Pfam" id="PF12161">
    <property type="entry name" value="HsdM_N"/>
    <property type="match status" value="1"/>
</dbReference>
<dbReference type="GO" id="GO:0008170">
    <property type="term" value="F:N-methyltransferase activity"/>
    <property type="evidence" value="ECO:0007669"/>
    <property type="project" value="InterPro"/>
</dbReference>
<keyword evidence="7" id="KW-0238">DNA-binding</keyword>
<dbReference type="EMBL" id="PPTY01000003">
    <property type="protein sequence ID" value="RDB87949.1"/>
    <property type="molecule type" value="Genomic_DNA"/>
</dbReference>
<reference evidence="12 13" key="1">
    <citation type="journal article" date="2018" name="Elife">
        <title>Discovery and characterization of a prevalent human gut bacterial enzyme sufficient for the inactivation of a family of plant toxins.</title>
        <authorList>
            <person name="Koppel N."/>
            <person name="Bisanz J.E."/>
            <person name="Pandelia M.E."/>
            <person name="Turnbaugh P.J."/>
            <person name="Balskus E.P."/>
        </authorList>
    </citation>
    <scope>NUCLEOTIDE SEQUENCE [LARGE SCALE GENOMIC DNA]</scope>
    <source>
        <strain evidence="12 13">FAA1-1-60AUCSF</strain>
    </source>
</reference>
<evidence type="ECO:0000259" key="9">
    <source>
        <dbReference type="Pfam" id="PF01420"/>
    </source>
</evidence>
<evidence type="ECO:0000259" key="11">
    <source>
        <dbReference type="Pfam" id="PF12161"/>
    </source>
</evidence>
<evidence type="ECO:0000256" key="4">
    <source>
        <dbReference type="ARBA" id="ARBA00022679"/>
    </source>
</evidence>
<dbReference type="Pfam" id="PF02384">
    <property type="entry name" value="N6_Mtase"/>
    <property type="match status" value="1"/>
</dbReference>
<dbReference type="Gene3D" id="3.90.220.20">
    <property type="entry name" value="DNA methylase specificity domains"/>
    <property type="match status" value="1"/>
</dbReference>
<keyword evidence="3" id="KW-0489">Methyltransferase</keyword>
<dbReference type="GO" id="GO:0009007">
    <property type="term" value="F:site-specific DNA-methyltransferase (adenine-specific) activity"/>
    <property type="evidence" value="ECO:0007669"/>
    <property type="project" value="UniProtKB-EC"/>
</dbReference>
<organism evidence="12 13">
    <name type="scientific">Eggerthella lenta</name>
    <name type="common">Eubacterium lentum</name>
    <dbReference type="NCBI Taxonomy" id="84112"/>
    <lineage>
        <taxon>Bacteria</taxon>
        <taxon>Bacillati</taxon>
        <taxon>Actinomycetota</taxon>
        <taxon>Coriobacteriia</taxon>
        <taxon>Eggerthellales</taxon>
        <taxon>Eggerthellaceae</taxon>
        <taxon>Eggerthella</taxon>
    </lineage>
</organism>
<dbReference type="Gene3D" id="3.40.50.150">
    <property type="entry name" value="Vaccinia Virus protein VP39"/>
    <property type="match status" value="1"/>
</dbReference>
<feature type="domain" description="N6 adenine-specific DNA methyltransferase N-terminal" evidence="11">
    <location>
        <begin position="26"/>
        <end position="154"/>
    </location>
</feature>
<evidence type="ECO:0000256" key="7">
    <source>
        <dbReference type="ARBA" id="ARBA00023125"/>
    </source>
</evidence>
<dbReference type="Proteomes" id="UP000253857">
    <property type="component" value="Unassembled WGS sequence"/>
</dbReference>
<comment type="similarity">
    <text evidence="1">Belongs to the type-I restriction system S methylase family.</text>
</comment>
<evidence type="ECO:0000256" key="8">
    <source>
        <dbReference type="ARBA" id="ARBA00047942"/>
    </source>
</evidence>
<name>A0A369NW90_EGGLN</name>
<dbReference type="InterPro" id="IPR029063">
    <property type="entry name" value="SAM-dependent_MTases_sf"/>
</dbReference>
<gene>
    <name evidence="12" type="ORF">C1871_03980</name>
</gene>
<keyword evidence="5" id="KW-0949">S-adenosyl-L-methionine</keyword>
<evidence type="ECO:0000256" key="2">
    <source>
        <dbReference type="ARBA" id="ARBA00011900"/>
    </source>
</evidence>
<dbReference type="InterPro" id="IPR051537">
    <property type="entry name" value="DNA_Adenine_Mtase"/>
</dbReference>
<dbReference type="CDD" id="cd16961">
    <property type="entry name" value="RMtype1_S_TRD-CR_like"/>
    <property type="match status" value="1"/>
</dbReference>
<evidence type="ECO:0000256" key="6">
    <source>
        <dbReference type="ARBA" id="ARBA00022747"/>
    </source>
</evidence>
<dbReference type="InterPro" id="IPR044946">
    <property type="entry name" value="Restrct_endonuc_typeI_TRD_sf"/>
</dbReference>
<dbReference type="PROSITE" id="PS00092">
    <property type="entry name" value="N6_MTASE"/>
    <property type="match status" value="1"/>
</dbReference>
<feature type="domain" description="DNA methylase adenine-specific" evidence="10">
    <location>
        <begin position="171"/>
        <end position="466"/>
    </location>
</feature>
<protein>
    <recommendedName>
        <fullName evidence="2">site-specific DNA-methyltransferase (adenine-specific)</fullName>
        <ecNumber evidence="2">2.1.1.72</ecNumber>
    </recommendedName>
</protein>
<evidence type="ECO:0000313" key="12">
    <source>
        <dbReference type="EMBL" id="RDB87949.1"/>
    </source>
</evidence>
<dbReference type="SUPFAM" id="SSF53335">
    <property type="entry name" value="S-adenosyl-L-methionine-dependent methyltransferases"/>
    <property type="match status" value="1"/>
</dbReference>
<dbReference type="GeneID" id="69510305"/>
<dbReference type="InterPro" id="IPR022749">
    <property type="entry name" value="D12N6_MeTrfase_N"/>
</dbReference>
<dbReference type="RefSeq" id="WP_081956909.1">
    <property type="nucleotide sequence ID" value="NZ_AP025575.1"/>
</dbReference>
<keyword evidence="6" id="KW-0680">Restriction system</keyword>
<dbReference type="PANTHER" id="PTHR42933">
    <property type="entry name" value="SLR6095 PROTEIN"/>
    <property type="match status" value="1"/>
</dbReference>
<dbReference type="GO" id="GO:0009307">
    <property type="term" value="P:DNA restriction-modification system"/>
    <property type="evidence" value="ECO:0007669"/>
    <property type="project" value="UniProtKB-KW"/>
</dbReference>
<keyword evidence="4" id="KW-0808">Transferase</keyword>
<dbReference type="AlphaFoldDB" id="A0A369NW90"/>